<dbReference type="EMBL" id="CP014038">
    <property type="protein sequence ID" value="AMF99339.1"/>
    <property type="molecule type" value="Genomic_DNA"/>
</dbReference>
<dbReference type="CDD" id="cd09727">
    <property type="entry name" value="Cas6_I-E"/>
    <property type="match status" value="1"/>
</dbReference>
<proteinExistence type="predicted"/>
<organism evidence="1 2">
    <name type="scientific">Vibrio harveyi</name>
    <name type="common">Beneckea harveyi</name>
    <dbReference type="NCBI Taxonomy" id="669"/>
    <lineage>
        <taxon>Bacteria</taxon>
        <taxon>Pseudomonadati</taxon>
        <taxon>Pseudomonadota</taxon>
        <taxon>Gammaproteobacteria</taxon>
        <taxon>Vibrionales</taxon>
        <taxon>Vibrionaceae</taxon>
        <taxon>Vibrio</taxon>
    </lineage>
</organism>
<reference evidence="1" key="1">
    <citation type="submission" date="2018-01" db="EMBL/GenBank/DDBJ databases">
        <title>FDA dAtabase for Regulatory Grade micrObial Sequences (FDA-ARGOS): Supporting development and validation of Infectious Disease Dx tests.</title>
        <authorList>
            <person name="Hoffmann M."/>
            <person name="Allard M."/>
            <person name="Evans P."/>
            <person name="Brown E."/>
            <person name="Tallon L."/>
            <person name="Sadzewicz L."/>
            <person name="Sengamalay N."/>
            <person name="Ott S."/>
            <person name="Godinez A."/>
            <person name="Nagaraj S."/>
            <person name="Vyas G."/>
            <person name="Aluvathingal J."/>
            <person name="Nadendla S."/>
            <person name="Geyer C."/>
            <person name="Sichtig H."/>
        </authorList>
    </citation>
    <scope>NUCLEOTIDE SEQUENCE</scope>
    <source>
        <strain evidence="1">FDAARGOS_107</strain>
    </source>
</reference>
<dbReference type="SMART" id="SM01101">
    <property type="entry name" value="CRISPR_assoc"/>
    <property type="match status" value="1"/>
</dbReference>
<dbReference type="InterPro" id="IPR010179">
    <property type="entry name" value="CRISPR-assoc_prot_Cse3"/>
</dbReference>
<accession>A0ABM5Y1L4</accession>
<keyword evidence="2" id="KW-1185">Reference proteome</keyword>
<dbReference type="Gene3D" id="3.30.70.1200">
    <property type="entry name" value="Crispr-associated protein, domain 1"/>
    <property type="match status" value="1"/>
</dbReference>
<gene>
    <name evidence="1" type="primary">cas6e</name>
    <name evidence="1" type="ORF">AL538_00335</name>
</gene>
<sequence length="221" mass="25477">MYLSKITLAPSATLAEHLLMLQRNDAYAAHQLLWQLFHGESERQFIYRQEFQSNGLPIFWVLSLVAPEATHPQWLVQTKPFMPKLQKGQRLAFKLRANPTTWNNTTKKRHDVMMHAKYQAKERGIDNVQLAHHMQQAAQQWLCAPHRLMQWGISLETAPDIESYTQHHSVKKSAKNPIRFSSVDYQGILTIQEPEVFLAQYARGFGRSKSLGCGLMLIRGV</sequence>
<evidence type="ECO:0000313" key="1">
    <source>
        <dbReference type="EMBL" id="AMF99339.1"/>
    </source>
</evidence>
<evidence type="ECO:0000313" key="2">
    <source>
        <dbReference type="Proteomes" id="UP000067422"/>
    </source>
</evidence>
<name>A0ABM5Y1L4_VIBHA</name>
<dbReference type="NCBIfam" id="TIGR01907">
    <property type="entry name" value="casE_Cse3"/>
    <property type="match status" value="1"/>
</dbReference>
<dbReference type="Proteomes" id="UP000067422">
    <property type="component" value="Chromosome 1"/>
</dbReference>
<dbReference type="SUPFAM" id="SSF117987">
    <property type="entry name" value="CRISPR-associated protein"/>
    <property type="match status" value="2"/>
</dbReference>
<dbReference type="Gene3D" id="3.30.70.1210">
    <property type="entry name" value="Crispr-associated protein, domain 2"/>
    <property type="match status" value="1"/>
</dbReference>
<protein>
    <submittedName>
        <fullName evidence="1">Type I-E CRISPR-associated protein Cas6/Cse3/CasE</fullName>
    </submittedName>
</protein>
<dbReference type="Pfam" id="PF08798">
    <property type="entry name" value="CRISPR_assoc"/>
    <property type="match status" value="1"/>
</dbReference>